<keyword evidence="1" id="KW-0132">Cell division</keyword>
<feature type="compositionally biased region" description="Polar residues" evidence="3">
    <location>
        <begin position="174"/>
        <end position="195"/>
    </location>
</feature>
<feature type="compositionally biased region" description="Polar residues" evidence="3">
    <location>
        <begin position="320"/>
        <end position="332"/>
    </location>
</feature>
<proteinExistence type="predicted"/>
<feature type="compositionally biased region" description="Basic and acidic residues" evidence="3">
    <location>
        <begin position="270"/>
        <end position="289"/>
    </location>
</feature>
<evidence type="ECO:0000313" key="6">
    <source>
        <dbReference type="Proteomes" id="UP000268162"/>
    </source>
</evidence>
<dbReference type="InterPro" id="IPR011993">
    <property type="entry name" value="PH-like_dom_sf"/>
</dbReference>
<dbReference type="SMART" id="SM00233">
    <property type="entry name" value="PH"/>
    <property type="match status" value="1"/>
</dbReference>
<evidence type="ECO:0000256" key="2">
    <source>
        <dbReference type="ARBA" id="ARBA00023306"/>
    </source>
</evidence>
<keyword evidence="6" id="KW-1185">Reference proteome</keyword>
<dbReference type="PROSITE" id="PS50003">
    <property type="entry name" value="PH_DOMAIN"/>
    <property type="match status" value="1"/>
</dbReference>
<dbReference type="InterPro" id="IPR052007">
    <property type="entry name" value="Bud4"/>
</dbReference>
<evidence type="ECO:0000313" key="5">
    <source>
        <dbReference type="EMBL" id="RKP33243.1"/>
    </source>
</evidence>
<dbReference type="GO" id="GO:0005525">
    <property type="term" value="F:GTP binding"/>
    <property type="evidence" value="ECO:0007669"/>
    <property type="project" value="TreeGrafter"/>
</dbReference>
<feature type="region of interest" description="Disordered" evidence="3">
    <location>
        <begin position="174"/>
        <end position="375"/>
    </location>
</feature>
<dbReference type="EMBL" id="ML004147">
    <property type="protein sequence ID" value="RKP33243.1"/>
    <property type="molecule type" value="Genomic_DNA"/>
</dbReference>
<evidence type="ECO:0000256" key="3">
    <source>
        <dbReference type="SAM" id="MobiDB-lite"/>
    </source>
</evidence>
<name>A0A4P9ZJJ9_9FUNG</name>
<dbReference type="InterPro" id="IPR001849">
    <property type="entry name" value="PH_domain"/>
</dbReference>
<feature type="compositionally biased region" description="Polar residues" evidence="3">
    <location>
        <begin position="510"/>
        <end position="531"/>
    </location>
</feature>
<feature type="region of interest" description="Disordered" evidence="3">
    <location>
        <begin position="427"/>
        <end position="531"/>
    </location>
</feature>
<keyword evidence="2" id="KW-0131">Cell cycle</keyword>
<evidence type="ECO:0000256" key="1">
    <source>
        <dbReference type="ARBA" id="ARBA00022618"/>
    </source>
</evidence>
<dbReference type="Gene3D" id="2.30.29.30">
    <property type="entry name" value="Pleckstrin-homology domain (PH domain)/Phosphotyrosine-binding domain (PTB)"/>
    <property type="match status" value="1"/>
</dbReference>
<accession>A0A4P9ZJJ9</accession>
<dbReference type="PANTHER" id="PTHR36100">
    <property type="entry name" value="BUD SITE SELECTION PROTEIN 4"/>
    <property type="match status" value="1"/>
</dbReference>
<feature type="compositionally biased region" description="Polar residues" evidence="3">
    <location>
        <begin position="258"/>
        <end position="268"/>
    </location>
</feature>
<feature type="compositionally biased region" description="Basic residues" evidence="3">
    <location>
        <begin position="439"/>
        <end position="449"/>
    </location>
</feature>
<feature type="compositionally biased region" description="Polar residues" evidence="3">
    <location>
        <begin position="205"/>
        <end position="216"/>
    </location>
</feature>
<reference evidence="6" key="1">
    <citation type="journal article" date="2018" name="Nat. Microbiol.">
        <title>Leveraging single-cell genomics to expand the fungal tree of life.</title>
        <authorList>
            <person name="Ahrendt S.R."/>
            <person name="Quandt C.A."/>
            <person name="Ciobanu D."/>
            <person name="Clum A."/>
            <person name="Salamov A."/>
            <person name="Andreopoulos B."/>
            <person name="Cheng J.F."/>
            <person name="Woyke T."/>
            <person name="Pelin A."/>
            <person name="Henrissat B."/>
            <person name="Reynolds N.K."/>
            <person name="Benny G.L."/>
            <person name="Smith M.E."/>
            <person name="James T.Y."/>
            <person name="Grigoriev I.V."/>
        </authorList>
    </citation>
    <scope>NUCLEOTIDE SEQUENCE [LARGE SCALE GENOMIC DNA]</scope>
    <source>
        <strain evidence="6">RSA 468</strain>
    </source>
</reference>
<feature type="domain" description="PH" evidence="4">
    <location>
        <begin position="118"/>
        <end position="406"/>
    </location>
</feature>
<dbReference type="Proteomes" id="UP000268162">
    <property type="component" value="Unassembled WGS sequence"/>
</dbReference>
<feature type="compositionally biased region" description="Low complexity" evidence="3">
    <location>
        <begin position="488"/>
        <end position="501"/>
    </location>
</feature>
<feature type="compositionally biased region" description="Polar residues" evidence="3">
    <location>
        <begin position="341"/>
        <end position="374"/>
    </location>
</feature>
<dbReference type="GO" id="GO:0051301">
    <property type="term" value="P:cell division"/>
    <property type="evidence" value="ECO:0007669"/>
    <property type="project" value="UniProtKB-KW"/>
</dbReference>
<dbReference type="STRING" id="215637.A0A4P9ZJJ9"/>
<dbReference type="AlphaFoldDB" id="A0A4P9ZJJ9"/>
<sequence length="531" mass="59875">MQSSGMPFPCESIRSENSSVFEHVDQPQGNMRPNDEPQYKEETHGSVTISLRDILKQVFARKYIGSWPVESIWIDGPAGRLVLQLFYLPAIPQLLPREIPLTFRDMLETVAAAEWHTHIWLHGYLYMRGLDSPFWRRRYFKLEGAFLMAYHEDTKAPKLLIDLTMASHVLDPDQATNPAAQNKTDFSSSLISQPKGSVRRRRNQNESQPPTTSSAHLSVPETHRQHRQRSRSELSQPRGSLAIRQRAPLHQPVPRRQSFATGIPQPSENRIPDYFHRPSAERDDEERYASSDSGFSSGADRRIGSGTEVSQTKAHRPQHYSATSSDYDSQATGDEADVEGYSNQSDLTRSLSSTNPRPQHTSQITQAHPPNSMTIVFRNDDGMLELYADTLDSKRRWLANLKNVVGHVPRVPTWFVRLLTIDQSARHRQQQQRLDSQRQKAKQKQKRHQQQANPQSTKRPSGGTSATQPTAPRAPSGQSYGSAPRIISPPGTRSSAAPSSSRHSHLRWQETGTTKSHGPATRSTIPNFIVS</sequence>
<protein>
    <recommendedName>
        <fullName evidence="4">PH domain-containing protein</fullName>
    </recommendedName>
</protein>
<dbReference type="PANTHER" id="PTHR36100:SF1">
    <property type="entry name" value="BUD SITE SELECTION PROTEIN 4"/>
    <property type="match status" value="1"/>
</dbReference>
<feature type="compositionally biased region" description="Polar residues" evidence="3">
    <location>
        <begin position="453"/>
        <end position="481"/>
    </location>
</feature>
<dbReference type="SUPFAM" id="SSF50729">
    <property type="entry name" value="PH domain-like"/>
    <property type="match status" value="1"/>
</dbReference>
<evidence type="ECO:0000259" key="4">
    <source>
        <dbReference type="PROSITE" id="PS50003"/>
    </source>
</evidence>
<gene>
    <name evidence="5" type="ORF">BJ085DRAFT_39255</name>
</gene>
<organism evidence="5 6">
    <name type="scientific">Dimargaris cristalligena</name>
    <dbReference type="NCBI Taxonomy" id="215637"/>
    <lineage>
        <taxon>Eukaryota</taxon>
        <taxon>Fungi</taxon>
        <taxon>Fungi incertae sedis</taxon>
        <taxon>Zoopagomycota</taxon>
        <taxon>Kickxellomycotina</taxon>
        <taxon>Dimargaritomycetes</taxon>
        <taxon>Dimargaritales</taxon>
        <taxon>Dimargaritaceae</taxon>
        <taxon>Dimargaris</taxon>
    </lineage>
</organism>